<dbReference type="PANTHER" id="PTHR43975:SF2">
    <property type="entry name" value="EG:BACR7A4.14 PROTEIN-RELATED"/>
    <property type="match status" value="1"/>
</dbReference>
<proteinExistence type="predicted"/>
<dbReference type="PRINTS" id="PR00081">
    <property type="entry name" value="GDHRDH"/>
</dbReference>
<dbReference type="SUPFAM" id="SSF51735">
    <property type="entry name" value="NAD(P)-binding Rossmann-fold domains"/>
    <property type="match status" value="1"/>
</dbReference>
<dbReference type="GO" id="GO:0016491">
    <property type="term" value="F:oxidoreductase activity"/>
    <property type="evidence" value="ECO:0007669"/>
    <property type="project" value="UniProtKB-ARBA"/>
</dbReference>
<dbReference type="OrthoDB" id="1669814at2759"/>
<dbReference type="InterPro" id="IPR002347">
    <property type="entry name" value="SDR_fam"/>
</dbReference>
<organism evidence="2 3">
    <name type="scientific">Penicillium angulare</name>
    <dbReference type="NCBI Taxonomy" id="116970"/>
    <lineage>
        <taxon>Eukaryota</taxon>
        <taxon>Fungi</taxon>
        <taxon>Dikarya</taxon>
        <taxon>Ascomycota</taxon>
        <taxon>Pezizomycotina</taxon>
        <taxon>Eurotiomycetes</taxon>
        <taxon>Eurotiomycetidae</taxon>
        <taxon>Eurotiales</taxon>
        <taxon>Aspergillaceae</taxon>
        <taxon>Penicillium</taxon>
    </lineage>
</organism>
<evidence type="ECO:0000256" key="1">
    <source>
        <dbReference type="ARBA" id="ARBA00022857"/>
    </source>
</evidence>
<sequence length="252" mass="26200">MALAGKVVIITGASSGIGRATALKAADSGARLALGDINTNGLQDVLEECKAVKSAEASHQIFTFDVSDSAQCDKFIKAVIAHFGKIDHLFNCAGINPTSIATKEVSDETWDKLINTNLRGVFSMTRGCLPYMASGSSIVNVSSVCGNYPVAHFAVYCAAKYGVIGFSKSVALEVGPKGIRVNIVAPGAIETPTNSAVRGGSAALKHAADESGLKRIGRPDEVANVVLFLFSDQSSYMNGAVLDIDGGLGIWS</sequence>
<dbReference type="InterPro" id="IPR020904">
    <property type="entry name" value="Sc_DH/Rdtase_CS"/>
</dbReference>
<dbReference type="FunFam" id="3.40.50.720:FF:000084">
    <property type="entry name" value="Short-chain dehydrogenase reductase"/>
    <property type="match status" value="1"/>
</dbReference>
<keyword evidence="3" id="KW-1185">Reference proteome</keyword>
<dbReference type="PANTHER" id="PTHR43975">
    <property type="entry name" value="ZGC:101858"/>
    <property type="match status" value="1"/>
</dbReference>
<dbReference type="Gene3D" id="3.40.50.720">
    <property type="entry name" value="NAD(P)-binding Rossmann-like Domain"/>
    <property type="match status" value="1"/>
</dbReference>
<comment type="caution">
    <text evidence="2">The sequence shown here is derived from an EMBL/GenBank/DDBJ whole genome shotgun (WGS) entry which is preliminary data.</text>
</comment>
<reference evidence="2" key="2">
    <citation type="journal article" date="2023" name="IMA Fungus">
        <title>Comparative genomic study of the Penicillium genus elucidates a diverse pangenome and 15 lateral gene transfer events.</title>
        <authorList>
            <person name="Petersen C."/>
            <person name="Sorensen T."/>
            <person name="Nielsen M.R."/>
            <person name="Sondergaard T.E."/>
            <person name="Sorensen J.L."/>
            <person name="Fitzpatrick D.A."/>
            <person name="Frisvad J.C."/>
            <person name="Nielsen K.L."/>
        </authorList>
    </citation>
    <scope>NUCLEOTIDE SEQUENCE</scope>
    <source>
        <strain evidence="2">IBT 30069</strain>
    </source>
</reference>
<accession>A0A9W9F484</accession>
<dbReference type="PROSITE" id="PS00061">
    <property type="entry name" value="ADH_SHORT"/>
    <property type="match status" value="1"/>
</dbReference>
<gene>
    <name evidence="2" type="ORF">N7456_009036</name>
</gene>
<keyword evidence="1" id="KW-0521">NADP</keyword>
<evidence type="ECO:0000313" key="3">
    <source>
        <dbReference type="Proteomes" id="UP001149165"/>
    </source>
</evidence>
<reference evidence="2" key="1">
    <citation type="submission" date="2022-11" db="EMBL/GenBank/DDBJ databases">
        <authorList>
            <person name="Petersen C."/>
        </authorList>
    </citation>
    <scope>NUCLEOTIDE SEQUENCE</scope>
    <source>
        <strain evidence="2">IBT 30069</strain>
    </source>
</reference>
<dbReference type="AlphaFoldDB" id="A0A9W9F484"/>
<dbReference type="EMBL" id="JAPQKH010000006">
    <property type="protein sequence ID" value="KAJ5093175.1"/>
    <property type="molecule type" value="Genomic_DNA"/>
</dbReference>
<evidence type="ECO:0008006" key="4">
    <source>
        <dbReference type="Google" id="ProtNLM"/>
    </source>
</evidence>
<dbReference type="PRINTS" id="PR00080">
    <property type="entry name" value="SDRFAMILY"/>
</dbReference>
<protein>
    <recommendedName>
        <fullName evidence="4">Short-chain dehydrogenase/reductase SDR</fullName>
    </recommendedName>
</protein>
<dbReference type="Proteomes" id="UP001149165">
    <property type="component" value="Unassembled WGS sequence"/>
</dbReference>
<dbReference type="Pfam" id="PF13561">
    <property type="entry name" value="adh_short_C2"/>
    <property type="match status" value="1"/>
</dbReference>
<name>A0A9W9F484_9EURO</name>
<dbReference type="InterPro" id="IPR036291">
    <property type="entry name" value="NAD(P)-bd_dom_sf"/>
</dbReference>
<dbReference type="CDD" id="cd05233">
    <property type="entry name" value="SDR_c"/>
    <property type="match status" value="1"/>
</dbReference>
<evidence type="ECO:0000313" key="2">
    <source>
        <dbReference type="EMBL" id="KAJ5093175.1"/>
    </source>
</evidence>